<feature type="non-terminal residue" evidence="1">
    <location>
        <position position="285"/>
    </location>
</feature>
<dbReference type="InterPro" id="IPR017601">
    <property type="entry name" value="DGQHR-contain_dom"/>
</dbReference>
<name>X1GXG5_9ZZZZ</name>
<reference evidence="1" key="1">
    <citation type="journal article" date="2014" name="Front. Microbiol.">
        <title>High frequency of phylogenetically diverse reductive dehalogenase-homologous genes in deep subseafloor sedimentary metagenomes.</title>
        <authorList>
            <person name="Kawai M."/>
            <person name="Futagami T."/>
            <person name="Toyoda A."/>
            <person name="Takaki Y."/>
            <person name="Nishi S."/>
            <person name="Hori S."/>
            <person name="Arai W."/>
            <person name="Tsubouchi T."/>
            <person name="Morono Y."/>
            <person name="Uchiyama I."/>
            <person name="Ito T."/>
            <person name="Fujiyama A."/>
            <person name="Inagaki F."/>
            <person name="Takami H."/>
        </authorList>
    </citation>
    <scope>NUCLEOTIDE SEQUENCE</scope>
    <source>
        <strain evidence="1">Expedition CK06-06</strain>
    </source>
</reference>
<evidence type="ECO:0000313" key="1">
    <source>
        <dbReference type="EMBL" id="GAH49510.1"/>
    </source>
</evidence>
<sequence>DKFYIPRFGTGLTKQIDVFANDEQCVCIVECKAAEKPHTKQSLGKDIDQLAAIRRDIELSIFSHYRDDSRKLKKLKSVWILATKNIDISENDFERAKQARIRILDDIQYYSDLSNHFGHSSKYQFLADMFPGINIPGLIEPLPALKGRMGKEVFYSFVMEPEKLLKIAYIAHRGKTNEEDIDTYQRMARKSRLNRIAQYIHDKKGIFPTSIVINIETTRPLKFERSAETIGKNAILGTLYLPNKYRTAWIIDGQHRLFAYSDLEEAKTATLPVIAFVNLEADRQA</sequence>
<proteinExistence type="predicted"/>
<organism evidence="1">
    <name type="scientific">marine sediment metagenome</name>
    <dbReference type="NCBI Taxonomy" id="412755"/>
    <lineage>
        <taxon>unclassified sequences</taxon>
        <taxon>metagenomes</taxon>
        <taxon>ecological metagenomes</taxon>
    </lineage>
</organism>
<comment type="caution">
    <text evidence="1">The sequence shown here is derived from an EMBL/GenBank/DDBJ whole genome shotgun (WGS) entry which is preliminary data.</text>
</comment>
<dbReference type="NCBIfam" id="TIGR03187">
    <property type="entry name" value="DGQHR"/>
    <property type="match status" value="1"/>
</dbReference>
<dbReference type="CDD" id="cd16413">
    <property type="entry name" value="DGQHR_domain"/>
    <property type="match status" value="1"/>
</dbReference>
<protein>
    <recommendedName>
        <fullName evidence="2">DGQHR domain-containing protein</fullName>
    </recommendedName>
</protein>
<feature type="non-terminal residue" evidence="1">
    <location>
        <position position="1"/>
    </location>
</feature>
<dbReference type="InterPro" id="IPR017642">
    <property type="entry name" value="DNA_S_mod_DndB"/>
</dbReference>
<dbReference type="EMBL" id="BARU01020481">
    <property type="protein sequence ID" value="GAH49510.1"/>
    <property type="molecule type" value="Genomic_DNA"/>
</dbReference>
<dbReference type="AlphaFoldDB" id="X1GXG5"/>
<dbReference type="Pfam" id="PF14072">
    <property type="entry name" value="DndB"/>
    <property type="match status" value="1"/>
</dbReference>
<evidence type="ECO:0008006" key="2">
    <source>
        <dbReference type="Google" id="ProtNLM"/>
    </source>
</evidence>
<gene>
    <name evidence="1" type="ORF">S03H2_33629</name>
</gene>
<accession>X1GXG5</accession>